<organism evidence="1 2">
    <name type="scientific">Lipomyces kononenkoae</name>
    <name type="common">Yeast</name>
    <dbReference type="NCBI Taxonomy" id="34357"/>
    <lineage>
        <taxon>Eukaryota</taxon>
        <taxon>Fungi</taxon>
        <taxon>Dikarya</taxon>
        <taxon>Ascomycota</taxon>
        <taxon>Saccharomycotina</taxon>
        <taxon>Lipomycetes</taxon>
        <taxon>Lipomycetales</taxon>
        <taxon>Lipomycetaceae</taxon>
        <taxon>Lipomyces</taxon>
    </lineage>
</organism>
<dbReference type="Proteomes" id="UP001433508">
    <property type="component" value="Unassembled WGS sequence"/>
</dbReference>
<evidence type="ECO:0000313" key="2">
    <source>
        <dbReference type="Proteomes" id="UP001433508"/>
    </source>
</evidence>
<dbReference type="EMBL" id="MU971586">
    <property type="protein sequence ID" value="KAK9233803.1"/>
    <property type="molecule type" value="Genomic_DNA"/>
</dbReference>
<reference evidence="2" key="1">
    <citation type="journal article" date="2024" name="Front. Bioeng. Biotechnol.">
        <title>Genome-scale model development and genomic sequencing of the oleaginous clade Lipomyces.</title>
        <authorList>
            <person name="Czajka J.J."/>
            <person name="Han Y."/>
            <person name="Kim J."/>
            <person name="Mondo S.J."/>
            <person name="Hofstad B.A."/>
            <person name="Robles A."/>
            <person name="Haridas S."/>
            <person name="Riley R."/>
            <person name="LaButti K."/>
            <person name="Pangilinan J."/>
            <person name="Andreopoulos W."/>
            <person name="Lipzen A."/>
            <person name="Yan J."/>
            <person name="Wang M."/>
            <person name="Ng V."/>
            <person name="Grigoriev I.V."/>
            <person name="Spatafora J.W."/>
            <person name="Magnuson J.K."/>
            <person name="Baker S.E."/>
            <person name="Pomraning K.R."/>
        </authorList>
    </citation>
    <scope>NUCLEOTIDE SEQUENCE [LARGE SCALE GENOMIC DNA]</scope>
    <source>
        <strain evidence="2">CBS 7786</strain>
    </source>
</reference>
<accession>A0ACC3SQ66</accession>
<protein>
    <submittedName>
        <fullName evidence="1">Uncharacterized protein</fullName>
    </submittedName>
</protein>
<evidence type="ECO:0000313" key="1">
    <source>
        <dbReference type="EMBL" id="KAK9233803.1"/>
    </source>
</evidence>
<feature type="non-terminal residue" evidence="1">
    <location>
        <position position="88"/>
    </location>
</feature>
<sequence length="88" mass="9517">MHAWDIAGPAATADGNGSTRTVLYESVSITKFKDDPQQVAVEVPEFNVIELNSAASDPSKFVAVELRSYLDPKPVLLRLSKCSLAPKN</sequence>
<comment type="caution">
    <text evidence="1">The sequence shown here is derived from an EMBL/GenBank/DDBJ whole genome shotgun (WGS) entry which is preliminary data.</text>
</comment>
<name>A0ACC3SQ66_LIPKO</name>
<gene>
    <name evidence="1" type="ORF">V1525DRAFT_392103</name>
</gene>
<keyword evidence="2" id="KW-1185">Reference proteome</keyword>
<proteinExistence type="predicted"/>